<feature type="domain" description="Fibronectin type-III" evidence="4">
    <location>
        <begin position="1533"/>
        <end position="1624"/>
    </location>
</feature>
<evidence type="ECO:0000313" key="6">
    <source>
        <dbReference type="Proteomes" id="UP001595900"/>
    </source>
</evidence>
<sequence length="2026" mass="206373">MAVPEARRSRWGAALRTTWFKATAAVVAAAALGTGAFLAGGYNTAQTKVDDSSVWALQSNGERYARVNTALGQLDTVKSAASPSDLVQNSGHVLLYSQSDTRVASVDLAQPASYAANSANFKGTPAGTTSVVSTGDYIAYRSDTGEVRATTIADGANASGLKPIAAPGGGQRSYSADSVAIGTDGILYAYSHTAKTVLRFDIKTGRTLGTDAVRDGPTSPNVSMTVVGDTWVLLSGDGRSLWFRGRSAAVSTNLDDRSKLQQPSGKQSVVVAASSSRLLAVNLTSGAQTVLSDGESASVPAAPAWNGSRLYAAWLVSGAGPGRMWAGHATIGGAPVGSAKQLSYGGATHTLSASVTPVFRSSGTAEILNDATSGWVWSVPQGTIVQGSQTWQLNQTVNTTTDQSETTQTRESDPTPPVAVNDSFGVRAGALVTLPVMDNDYDANGDVISIVPGSVKGLNPAFGTASIANAGQSITVQVQPNAPPTATFVYQVTDGTASGGGLKSGDATVSLAVHGAAQNGAPLWCNGASPCLFSWPDNSQVAPGSSVEVPVLRGWVDPDGDAMFATAPPSSSSDDYTVSVSPDGTLVFQAAPNAKPRTVTIDITVSDVRGATTVKPLHIVIQNNPTLTVENFGLMTAQNVPLTVDPSSHIRGSKGTPQIVSATLAASSSANVTIDSSGATFVFSAGQVGSYPVTMTVMDPASKTTATATVRITVVSSSQPLLSTAPVTVFVRPQTDTSVDVFSAVQNPTGRVLLLSSPQPHPAPGASLDVDVVGASQLRVRGTTATNGQGLLGTVDYLVSDGTSDANMRVEGTATVYLLSSKSLPGRPVAINDSVTVRAGAQVDIPVLQNDVGQEGDLVELDPSSVQNPSGQGLAFASGQVLRYLAPTVAPAKPITLYYSAYSAGDPTEESRASVTVTILKQGGDRPPRPVTLTGRVTAGSSVTIPFNPYGVDPDGDDVTLDRIMSQPQQGSAQISADGTSIIFTALAGSEGQQSFTYRVRDSEGETGIGTVMVGVLNAQTDPAPVTFSDYVQVQAGAHNQVVVHPTANDVDPSGGTLKLGAVTPDTPTGSSLYTVLASSIASHNSDQVIIKATPNPRTLTYTYSVSNANGDVSAGLIVVDVVSGAVPDYPIASDTIVEAQNRGQLATGIDVVSGKVSWGAGDVSGLTLSLPPQAPPGVSVSGTSIKVPKVPASGLIVPFELKGPDFNGKVEQTYGFLRVPALANVILALKSTAQPIQVREGGSATVNLDDYISVPAGQTLLTQNGSAPTTGARRDARCTVAGTRLTYDAGTGAPWTDACMVSVRLGGQQESTVVAIPVQVIPKQPQPQLRPASLTASPGQPAVTFDLTQMVTWLGRQNDAAGLRYLVSYTGKLFRVTQSGDSVSVTAADAAQPGLQEQAHVQIAGYPSAGTATITLKVGPASSQQPAGGSTSLVCSEANGTSCSTTVIGLSDEVNAFKTPLQLVDVTPSAPGCIGVTFTRSGSSAVRATWSSNAPGGACTTTFDVRDAQGRQNAAGAGSGKLSFQLKGYPVAPASVAQVAYTGNSVTLAVTPGNSGSAYPAVTGYQIYLDGKKSVTCGIDGACPPVTGLSNGAKHTFQAFAVNAVGQSKSGPSTTGWAFAQPVISGVTTTPVYDANITSAGTGAFDLTIPNSDSSASGYRVDWGGNSQSVQATSGKSVVVRLYAPAATPTTVTVTPISQFSPPPGDQIGAQPVSSTVTTAGSPSLSASNLGFPTTDSSITITGSVAGGSNGSTKSGSYLFVASTTNAPDCGNSGGSSLSYSSPSDGAVSTSTTISGLKQFETYTVYACYTNQYGVVQKVLNSAVTVWDQSNAPTPSGCSYDITSQGTGLPDYEYNGSPSCSSGAQKGPYALNISGNTDVWGAPPALTAQYCYPGSQYCGQTQQSFSNPDAPYQMRVTSVAPVCSADMLTMNITGGDGYSNAGAVITPTEYTYTNAVGFPMRRGDPSQPIPPGATNIVVTRFTITFSGSPSFANYDSGAVTYPVDSSNCGIPASGPTQPGAAGGGN</sequence>
<accession>A0ABV8Q3U1</accession>
<protein>
    <submittedName>
        <fullName evidence="5">Ig-like domain-containing protein</fullName>
    </submittedName>
</protein>
<evidence type="ECO:0000256" key="2">
    <source>
        <dbReference type="ARBA" id="ARBA00023326"/>
    </source>
</evidence>
<keyword evidence="6" id="KW-1185">Reference proteome</keyword>
<dbReference type="PROSITE" id="PS50853">
    <property type="entry name" value="FN3"/>
    <property type="match status" value="1"/>
</dbReference>
<feature type="region of interest" description="Disordered" evidence="3">
    <location>
        <begin position="397"/>
        <end position="422"/>
    </location>
</feature>
<dbReference type="SUPFAM" id="SSF63829">
    <property type="entry name" value="Calcium-dependent phosphotriesterase"/>
    <property type="match status" value="1"/>
</dbReference>
<dbReference type="InterPro" id="IPR013783">
    <property type="entry name" value="Ig-like_fold"/>
</dbReference>
<evidence type="ECO:0000313" key="5">
    <source>
        <dbReference type="EMBL" id="MFC4242449.1"/>
    </source>
</evidence>
<feature type="compositionally biased region" description="Low complexity" evidence="3">
    <location>
        <begin position="397"/>
        <end position="407"/>
    </location>
</feature>
<dbReference type="RefSeq" id="WP_390227279.1">
    <property type="nucleotide sequence ID" value="NZ_JBHSCN010000002.1"/>
</dbReference>
<dbReference type="Gene3D" id="2.60.40.3440">
    <property type="match status" value="1"/>
</dbReference>
<keyword evidence="2" id="KW-0624">Polysaccharide degradation</keyword>
<dbReference type="Gene3D" id="2.60.40.10">
    <property type="entry name" value="Immunoglobulins"/>
    <property type="match status" value="1"/>
</dbReference>
<dbReference type="InterPro" id="IPR036116">
    <property type="entry name" value="FN3_sf"/>
</dbReference>
<dbReference type="EMBL" id="JBHSCN010000002">
    <property type="protein sequence ID" value="MFC4242449.1"/>
    <property type="molecule type" value="Genomic_DNA"/>
</dbReference>
<evidence type="ECO:0000256" key="3">
    <source>
        <dbReference type="SAM" id="MobiDB-lite"/>
    </source>
</evidence>
<keyword evidence="2" id="KW-0119">Carbohydrate metabolism</keyword>
<reference evidence="6" key="1">
    <citation type="journal article" date="2019" name="Int. J. Syst. Evol. Microbiol.">
        <title>The Global Catalogue of Microorganisms (GCM) 10K type strain sequencing project: providing services to taxonomists for standard genome sequencing and annotation.</title>
        <authorList>
            <consortium name="The Broad Institute Genomics Platform"/>
            <consortium name="The Broad Institute Genome Sequencing Center for Infectious Disease"/>
            <person name="Wu L."/>
            <person name="Ma J."/>
        </authorList>
    </citation>
    <scope>NUCLEOTIDE SEQUENCE [LARGE SCALE GENOMIC DNA]</scope>
    <source>
        <strain evidence="6">CGMCC 1.10363</strain>
    </source>
</reference>
<proteinExistence type="predicted"/>
<keyword evidence="1" id="KW-0326">Glycosidase</keyword>
<name>A0ABV8Q3U1_9MICO</name>
<keyword evidence="1" id="KW-0378">Hydrolase</keyword>
<dbReference type="Proteomes" id="UP001595900">
    <property type="component" value="Unassembled WGS sequence"/>
</dbReference>
<organism evidence="5 6">
    <name type="scientific">Gryllotalpicola reticulitermitis</name>
    <dbReference type="NCBI Taxonomy" id="1184153"/>
    <lineage>
        <taxon>Bacteria</taxon>
        <taxon>Bacillati</taxon>
        <taxon>Actinomycetota</taxon>
        <taxon>Actinomycetes</taxon>
        <taxon>Micrococcales</taxon>
        <taxon>Microbacteriaceae</taxon>
        <taxon>Gryllotalpicola</taxon>
    </lineage>
</organism>
<evidence type="ECO:0000256" key="1">
    <source>
        <dbReference type="ARBA" id="ARBA00023295"/>
    </source>
</evidence>
<evidence type="ECO:0000259" key="4">
    <source>
        <dbReference type="PROSITE" id="PS50853"/>
    </source>
</evidence>
<dbReference type="SUPFAM" id="SSF49265">
    <property type="entry name" value="Fibronectin type III"/>
    <property type="match status" value="1"/>
</dbReference>
<dbReference type="InterPro" id="IPR003961">
    <property type="entry name" value="FN3_dom"/>
</dbReference>
<gene>
    <name evidence="5" type="ORF">ACFOYW_03610</name>
</gene>
<dbReference type="Pfam" id="PF17963">
    <property type="entry name" value="Big_9"/>
    <property type="match status" value="3"/>
</dbReference>
<comment type="caution">
    <text evidence="5">The sequence shown here is derived from an EMBL/GenBank/DDBJ whole genome shotgun (WGS) entry which is preliminary data.</text>
</comment>